<dbReference type="PANTHER" id="PTHR21137">
    <property type="entry name" value="ODORANT RECEPTOR"/>
    <property type="match status" value="1"/>
</dbReference>
<proteinExistence type="inferred from homology"/>
<dbReference type="InterPro" id="IPR004117">
    <property type="entry name" value="7tm6_olfct_rcpt"/>
</dbReference>
<reference evidence="11 12" key="1">
    <citation type="submission" date="2024-08" db="EMBL/GenBank/DDBJ databases">
        <authorList>
            <person name="Will J Nash"/>
            <person name="Angela Man"/>
            <person name="Seanna McTaggart"/>
            <person name="Kendall Baker"/>
            <person name="Tom Barker"/>
            <person name="Leah Catchpole"/>
            <person name="Alex Durrant"/>
            <person name="Karim Gharbi"/>
            <person name="Naomi Irish"/>
            <person name="Gemy Kaithakottil"/>
            <person name="Debby Ku"/>
            <person name="Aaliyah Providence"/>
            <person name="Felix Shaw"/>
            <person name="David Swarbreck"/>
            <person name="Chris Watkins"/>
            <person name="Ann M. McCartney"/>
            <person name="Giulio Formenti"/>
            <person name="Alice Mouton"/>
            <person name="Noel Vella"/>
            <person name="Bjorn M von Reumont"/>
            <person name="Adriana Vella"/>
            <person name="Wilfried Haerty"/>
        </authorList>
    </citation>
    <scope>NUCLEOTIDE SEQUENCE [LARGE SCALE GENOMIC DNA]</scope>
</reference>
<comment type="similarity">
    <text evidence="10">Belongs to the insect chemoreceptor superfamily. Heteromeric odorant receptor channel (TC 1.A.69) family.</text>
</comment>
<evidence type="ECO:0000256" key="8">
    <source>
        <dbReference type="ARBA" id="ARBA00023170"/>
    </source>
</evidence>
<evidence type="ECO:0000256" key="4">
    <source>
        <dbReference type="ARBA" id="ARBA00022692"/>
    </source>
</evidence>
<evidence type="ECO:0000256" key="2">
    <source>
        <dbReference type="ARBA" id="ARBA00022475"/>
    </source>
</evidence>
<keyword evidence="8 10" id="KW-0675">Receptor</keyword>
<keyword evidence="3 10" id="KW-0716">Sensory transduction</keyword>
<dbReference type="PANTHER" id="PTHR21137:SF35">
    <property type="entry name" value="ODORANT RECEPTOR 19A-RELATED"/>
    <property type="match status" value="1"/>
</dbReference>
<keyword evidence="6 10" id="KW-1133">Transmembrane helix</keyword>
<sequence>MTSVPLETETNASVHSDYSIQLNRWQLKLIGAWPATPSTTKLQRFVALLTNVICYSFLFFTWTICGLHLFLEINTAYLKLGIVGGMCHWFVSNVTYTTFLVKHNDIRNFLRQIETDWRTVTEVKHQEVMLKYAKLGRYVSAFCTIFMQGGFLAFNVVVALTTEEIQVGNETKMVHRVPFPVYKKFLNVEETSTNILVFFVETFAIFVANSCTTGAYSLSAVLAAHACGQLGVIKIRLNEYVDASRRQNKRNVFGAIGLIVEHHLRTLSFIACIEKLMNRIYFFEFFRCMIALCITGFLFLMDLANHDIKNMLTLATCGTALSFNIFIMCYISELLTEQCKEVGDIIYATNWYDLPDKMILDLVLIIVRSNLMVEITAGKIVHLSIRVFGNALKTIFAYINIMRQIIQ</sequence>
<feature type="transmembrane region" description="Helical" evidence="10">
    <location>
        <begin position="312"/>
        <end position="331"/>
    </location>
</feature>
<evidence type="ECO:0000313" key="12">
    <source>
        <dbReference type="Proteomes" id="UP001642520"/>
    </source>
</evidence>
<evidence type="ECO:0000256" key="6">
    <source>
        <dbReference type="ARBA" id="ARBA00022989"/>
    </source>
</evidence>
<keyword evidence="2" id="KW-1003">Cell membrane</keyword>
<name>A0ABP1N8N4_XYLVO</name>
<dbReference type="Proteomes" id="UP001642520">
    <property type="component" value="Unassembled WGS sequence"/>
</dbReference>
<evidence type="ECO:0000256" key="1">
    <source>
        <dbReference type="ARBA" id="ARBA00004651"/>
    </source>
</evidence>
<comment type="caution">
    <text evidence="11">The sequence shown here is derived from an EMBL/GenBank/DDBJ whole genome shotgun (WGS) entry which is preliminary data.</text>
</comment>
<feature type="transmembrane region" description="Helical" evidence="10">
    <location>
        <begin position="280"/>
        <end position="300"/>
    </location>
</feature>
<gene>
    <name evidence="11" type="ORF">XYLVIOL_LOCUS2290</name>
</gene>
<keyword evidence="4 10" id="KW-0812">Transmembrane</keyword>
<feature type="transmembrane region" description="Helical" evidence="10">
    <location>
        <begin position="77"/>
        <end position="101"/>
    </location>
</feature>
<dbReference type="EMBL" id="CAXAJV020001287">
    <property type="protein sequence ID" value="CAL7936651.1"/>
    <property type="molecule type" value="Genomic_DNA"/>
</dbReference>
<evidence type="ECO:0000313" key="11">
    <source>
        <dbReference type="EMBL" id="CAL7936651.1"/>
    </source>
</evidence>
<comment type="subcellular location">
    <subcellularLocation>
        <location evidence="1 10">Cell membrane</location>
        <topology evidence="1 10">Multi-pass membrane protein</topology>
    </subcellularLocation>
</comment>
<comment type="caution">
    <text evidence="10">Lacks conserved residue(s) required for the propagation of feature annotation.</text>
</comment>
<feature type="transmembrane region" description="Helical" evidence="10">
    <location>
        <begin position="138"/>
        <end position="160"/>
    </location>
</feature>
<keyword evidence="7 10" id="KW-0472">Membrane</keyword>
<keyword evidence="12" id="KW-1185">Reference proteome</keyword>
<protein>
    <recommendedName>
        <fullName evidence="10">Odorant receptor</fullName>
    </recommendedName>
</protein>
<accession>A0ABP1N8N4</accession>
<keyword evidence="5 10" id="KW-0552">Olfaction</keyword>
<keyword evidence="9 10" id="KW-0807">Transducer</keyword>
<evidence type="ECO:0000256" key="9">
    <source>
        <dbReference type="ARBA" id="ARBA00023224"/>
    </source>
</evidence>
<evidence type="ECO:0000256" key="3">
    <source>
        <dbReference type="ARBA" id="ARBA00022606"/>
    </source>
</evidence>
<evidence type="ECO:0000256" key="10">
    <source>
        <dbReference type="RuleBase" id="RU351113"/>
    </source>
</evidence>
<organism evidence="11 12">
    <name type="scientific">Xylocopa violacea</name>
    <name type="common">Violet carpenter bee</name>
    <name type="synonym">Apis violacea</name>
    <dbReference type="NCBI Taxonomy" id="135666"/>
    <lineage>
        <taxon>Eukaryota</taxon>
        <taxon>Metazoa</taxon>
        <taxon>Ecdysozoa</taxon>
        <taxon>Arthropoda</taxon>
        <taxon>Hexapoda</taxon>
        <taxon>Insecta</taxon>
        <taxon>Pterygota</taxon>
        <taxon>Neoptera</taxon>
        <taxon>Endopterygota</taxon>
        <taxon>Hymenoptera</taxon>
        <taxon>Apocrita</taxon>
        <taxon>Aculeata</taxon>
        <taxon>Apoidea</taxon>
        <taxon>Anthophila</taxon>
        <taxon>Apidae</taxon>
        <taxon>Xylocopa</taxon>
        <taxon>Xylocopa</taxon>
    </lineage>
</organism>
<evidence type="ECO:0000256" key="5">
    <source>
        <dbReference type="ARBA" id="ARBA00022725"/>
    </source>
</evidence>
<feature type="transmembrane region" description="Helical" evidence="10">
    <location>
        <begin position="45"/>
        <end position="71"/>
    </location>
</feature>
<dbReference type="Pfam" id="PF02949">
    <property type="entry name" value="7tm_6"/>
    <property type="match status" value="1"/>
</dbReference>
<evidence type="ECO:0000256" key="7">
    <source>
        <dbReference type="ARBA" id="ARBA00023136"/>
    </source>
</evidence>